<dbReference type="Proteomes" id="UP000240883">
    <property type="component" value="Unassembled WGS sequence"/>
</dbReference>
<dbReference type="PANTHER" id="PTHR24148">
    <property type="entry name" value="ANKYRIN REPEAT DOMAIN-CONTAINING PROTEIN 39 HOMOLOG-RELATED"/>
    <property type="match status" value="1"/>
</dbReference>
<dbReference type="InterPro" id="IPR010730">
    <property type="entry name" value="HET"/>
</dbReference>
<dbReference type="InterPro" id="IPR052895">
    <property type="entry name" value="HetReg/Transcr_Mod"/>
</dbReference>
<dbReference type="Pfam" id="PF06985">
    <property type="entry name" value="HET"/>
    <property type="match status" value="1"/>
</dbReference>
<dbReference type="STRING" id="1448308.A0A2T2NHY0"/>
<dbReference type="AlphaFoldDB" id="A0A2T2NHY0"/>
<dbReference type="Pfam" id="PF26639">
    <property type="entry name" value="Het-6_barrel"/>
    <property type="match status" value="1"/>
</dbReference>
<dbReference type="PANTHER" id="PTHR24148:SF73">
    <property type="entry name" value="HET DOMAIN PROTEIN (AFU_ORTHOLOGUE AFUA_8G01020)"/>
    <property type="match status" value="1"/>
</dbReference>
<reference evidence="2 3" key="1">
    <citation type="journal article" date="2018" name="Front. Microbiol.">
        <title>Genome-Wide Analysis of Corynespora cassiicola Leaf Fall Disease Putative Effectors.</title>
        <authorList>
            <person name="Lopez D."/>
            <person name="Ribeiro S."/>
            <person name="Label P."/>
            <person name="Fumanal B."/>
            <person name="Venisse J.S."/>
            <person name="Kohler A."/>
            <person name="de Oliveira R.R."/>
            <person name="Labutti K."/>
            <person name="Lipzen A."/>
            <person name="Lail K."/>
            <person name="Bauer D."/>
            <person name="Ohm R.A."/>
            <person name="Barry K.W."/>
            <person name="Spatafora J."/>
            <person name="Grigoriev I.V."/>
            <person name="Martin F.M."/>
            <person name="Pujade-Renaud V."/>
        </authorList>
    </citation>
    <scope>NUCLEOTIDE SEQUENCE [LARGE SCALE GENOMIC DNA]</scope>
    <source>
        <strain evidence="2 3">Philippines</strain>
    </source>
</reference>
<dbReference type="OrthoDB" id="2157530at2759"/>
<dbReference type="EMBL" id="KZ678137">
    <property type="protein sequence ID" value="PSN64969.1"/>
    <property type="molecule type" value="Genomic_DNA"/>
</dbReference>
<keyword evidence="3" id="KW-1185">Reference proteome</keyword>
<sequence length="619" mass="70834">MSRFNHTQPFCYASIEHGGDFIRLLTLLPGHPQEPVRCRLQSACLNDQPFYETVSYAWGNPALNHSITVNDRSLNITENLYTALVHLRRCDRSLTLWVDAVCIDQSNITERSRQVAKMRRIYRGCSRVYVWLGVPLLAKNAQDAHEELRLERIDSGIECEDTQRSFTPIQEEPQPMNPFALAHHFYEDKHFHELPGMGKDDNGNLRVADETPFLKMYEFLAVPWWSRLWCVQEILLAPDALVVYGSYSVPWDTLRVANMNSRRHYLSCCHLTQTVLSWRVRDDDVLEKAQSEHYQDLDRLLRMYGHRKCQEPRDKVFGMIGLVSNDQYPALIPDYTRDMEDVFYDTTVSIHQQRPDDLRFLTGYRKRELNHLPSWVRDYSHTPDMVISWVEKHRLDLYELYDASAGIPPKPVRIDGMQMHLTGTRIGTIQTTSEPRKTLVTHDAVEMVKNWLQLAGLKVPTTMEELDTPRQREFWRTIHADACLNSSQSYSWRRCTEADIDAYLATVAVLFNIPFTSSTDQTGSSIQVTMAAKGTPEGIQTLSKITTLGKALFFTEGGKFGLGYEYVRPGDEIWALSGGNVPFVLRKDEGGRGFEIIGDAYIEGGMDGVHGGVSDVVLV</sequence>
<protein>
    <submittedName>
        <fullName evidence="2">HET-domain-containing protein</fullName>
    </submittedName>
</protein>
<accession>A0A2T2NHY0</accession>
<name>A0A2T2NHY0_CORCC</name>
<evidence type="ECO:0000259" key="1">
    <source>
        <dbReference type="Pfam" id="PF06985"/>
    </source>
</evidence>
<evidence type="ECO:0000313" key="3">
    <source>
        <dbReference type="Proteomes" id="UP000240883"/>
    </source>
</evidence>
<gene>
    <name evidence="2" type="ORF">BS50DRAFT_589427</name>
</gene>
<proteinExistence type="predicted"/>
<feature type="domain" description="Heterokaryon incompatibility" evidence="1">
    <location>
        <begin position="51"/>
        <end position="233"/>
    </location>
</feature>
<organism evidence="2 3">
    <name type="scientific">Corynespora cassiicola Philippines</name>
    <dbReference type="NCBI Taxonomy" id="1448308"/>
    <lineage>
        <taxon>Eukaryota</taxon>
        <taxon>Fungi</taxon>
        <taxon>Dikarya</taxon>
        <taxon>Ascomycota</taxon>
        <taxon>Pezizomycotina</taxon>
        <taxon>Dothideomycetes</taxon>
        <taxon>Pleosporomycetidae</taxon>
        <taxon>Pleosporales</taxon>
        <taxon>Corynesporascaceae</taxon>
        <taxon>Corynespora</taxon>
    </lineage>
</organism>
<evidence type="ECO:0000313" key="2">
    <source>
        <dbReference type="EMBL" id="PSN64969.1"/>
    </source>
</evidence>